<keyword evidence="1" id="KW-0472">Membrane</keyword>
<protein>
    <submittedName>
        <fullName evidence="2">Uncharacterized protein</fullName>
    </submittedName>
</protein>
<dbReference type="Proteomes" id="UP001302257">
    <property type="component" value="Chromosome"/>
</dbReference>
<dbReference type="EMBL" id="CP132507">
    <property type="protein sequence ID" value="WNO03969.1"/>
    <property type="molecule type" value="Genomic_DNA"/>
</dbReference>
<evidence type="ECO:0000313" key="2">
    <source>
        <dbReference type="EMBL" id="WNO03969.1"/>
    </source>
</evidence>
<keyword evidence="1" id="KW-0812">Transmembrane</keyword>
<name>A0ABZ0AWU7_9BURK</name>
<organism evidence="2 3">
    <name type="scientific">Rhodoferax mekongensis</name>
    <dbReference type="NCBI Taxonomy" id="3068341"/>
    <lineage>
        <taxon>Bacteria</taxon>
        <taxon>Pseudomonadati</taxon>
        <taxon>Pseudomonadota</taxon>
        <taxon>Betaproteobacteria</taxon>
        <taxon>Burkholderiales</taxon>
        <taxon>Comamonadaceae</taxon>
        <taxon>Rhodoferax</taxon>
    </lineage>
</organism>
<keyword evidence="3" id="KW-1185">Reference proteome</keyword>
<accession>A0ABZ0AWU7</accession>
<sequence>MTSNSSKQTHQARDELVKLVKASEKVLLSNVPVARSGLSNSAKLGFAMVTLSIVVLKMATGAFVWLVRVKL</sequence>
<gene>
    <name evidence="2" type="ORF">RAN89_13760</name>
</gene>
<evidence type="ECO:0000256" key="1">
    <source>
        <dbReference type="SAM" id="Phobius"/>
    </source>
</evidence>
<reference evidence="2 3" key="1">
    <citation type="submission" date="2023-08" db="EMBL/GenBank/DDBJ databases">
        <title>Rhodoferax potami sp. nov. and Rhodoferax mekongensis sp. nov., isolated from the Mekong River in Thailand.</title>
        <authorList>
            <person name="Kitikhun S."/>
            <person name="Charoenyingcharoen P."/>
            <person name="Siriarchawattana P."/>
            <person name="Likhitrattanapisal S."/>
            <person name="Nilsakha T."/>
            <person name="Chanpet A."/>
            <person name="Rattanawaree P."/>
            <person name="Ingsriswang S."/>
        </authorList>
    </citation>
    <scope>NUCLEOTIDE SEQUENCE [LARGE SCALE GENOMIC DNA]</scope>
    <source>
        <strain evidence="2 3">TBRC 17307</strain>
    </source>
</reference>
<dbReference type="RefSeq" id="WP_313866840.1">
    <property type="nucleotide sequence ID" value="NZ_CP132507.1"/>
</dbReference>
<evidence type="ECO:0000313" key="3">
    <source>
        <dbReference type="Proteomes" id="UP001302257"/>
    </source>
</evidence>
<proteinExistence type="predicted"/>
<feature type="transmembrane region" description="Helical" evidence="1">
    <location>
        <begin position="44"/>
        <end position="67"/>
    </location>
</feature>
<keyword evidence="1" id="KW-1133">Transmembrane helix</keyword>